<feature type="transmembrane region" description="Helical" evidence="1">
    <location>
        <begin position="12"/>
        <end position="32"/>
    </location>
</feature>
<dbReference type="OrthoDB" id="10044919at2759"/>
<protein>
    <submittedName>
        <fullName evidence="2">Uncharacterized protein</fullName>
    </submittedName>
</protein>
<keyword evidence="1" id="KW-1133">Transmembrane helix</keyword>
<sequence>FSRPLLDFAATMTVLIMVVGILGNLLTIVALIRCPRVRNVAAAFIIRFAMFCCFFP</sequence>
<feature type="non-terminal residue" evidence="2">
    <location>
        <position position="1"/>
    </location>
</feature>
<dbReference type="AlphaFoldDB" id="A0A6L2PDK6"/>
<keyword evidence="1" id="KW-0472">Membrane</keyword>
<evidence type="ECO:0000313" key="3">
    <source>
        <dbReference type="Proteomes" id="UP000502823"/>
    </source>
</evidence>
<dbReference type="Proteomes" id="UP000502823">
    <property type="component" value="Unassembled WGS sequence"/>
</dbReference>
<evidence type="ECO:0000313" key="2">
    <source>
        <dbReference type="EMBL" id="GFG30561.1"/>
    </source>
</evidence>
<dbReference type="EMBL" id="BLKM01000233">
    <property type="protein sequence ID" value="GFG30561.1"/>
    <property type="molecule type" value="Genomic_DNA"/>
</dbReference>
<proteinExistence type="predicted"/>
<accession>A0A6L2PDK6</accession>
<comment type="caution">
    <text evidence="2">The sequence shown here is derived from an EMBL/GenBank/DDBJ whole genome shotgun (WGS) entry which is preliminary data.</text>
</comment>
<organism evidence="2 3">
    <name type="scientific">Coptotermes formosanus</name>
    <name type="common">Formosan subterranean termite</name>
    <dbReference type="NCBI Taxonomy" id="36987"/>
    <lineage>
        <taxon>Eukaryota</taxon>
        <taxon>Metazoa</taxon>
        <taxon>Ecdysozoa</taxon>
        <taxon>Arthropoda</taxon>
        <taxon>Hexapoda</taxon>
        <taxon>Insecta</taxon>
        <taxon>Pterygota</taxon>
        <taxon>Neoptera</taxon>
        <taxon>Polyneoptera</taxon>
        <taxon>Dictyoptera</taxon>
        <taxon>Blattodea</taxon>
        <taxon>Blattoidea</taxon>
        <taxon>Termitoidae</taxon>
        <taxon>Rhinotermitidae</taxon>
        <taxon>Coptotermes</taxon>
    </lineage>
</organism>
<dbReference type="Gene3D" id="1.20.1070.10">
    <property type="entry name" value="Rhodopsin 7-helix transmembrane proteins"/>
    <property type="match status" value="1"/>
</dbReference>
<evidence type="ECO:0000256" key="1">
    <source>
        <dbReference type="SAM" id="Phobius"/>
    </source>
</evidence>
<keyword evidence="1" id="KW-0812">Transmembrane</keyword>
<keyword evidence="3" id="KW-1185">Reference proteome</keyword>
<feature type="non-terminal residue" evidence="2">
    <location>
        <position position="56"/>
    </location>
</feature>
<name>A0A6L2PDK6_COPFO</name>
<reference evidence="3" key="1">
    <citation type="submission" date="2020-01" db="EMBL/GenBank/DDBJ databases">
        <title>Draft genome sequence of the Termite Coptotermes fromosanus.</title>
        <authorList>
            <person name="Itakura S."/>
            <person name="Yosikawa Y."/>
            <person name="Umezawa K."/>
        </authorList>
    </citation>
    <scope>NUCLEOTIDE SEQUENCE [LARGE SCALE GENOMIC DNA]</scope>
</reference>
<dbReference type="InParanoid" id="A0A6L2PDK6"/>
<gene>
    <name evidence="2" type="ORF">Cfor_10844</name>
</gene>